<evidence type="ECO:0000313" key="4">
    <source>
        <dbReference type="EMBL" id="THU83458.1"/>
    </source>
</evidence>
<dbReference type="OrthoDB" id="5945905at2759"/>
<dbReference type="EMBL" id="ML179662">
    <property type="protein sequence ID" value="THU83458.1"/>
    <property type="molecule type" value="Genomic_DNA"/>
</dbReference>
<sequence>MIDFEKEGVARPDQGGQRITEEWLSSLTDQACRYHFRFTFPELQDLVSALEIPDPLITSTRSRFTALEAFCLLCARFRTAGDMYELTAKYDRAQSAISEVVNELVCFLDETWEHLLDCDSGFLLHPTRLETYADAIHARGAPIRTVFGFIDCTIRRICRPSQWQRQAYNGHKKFHALKFQAIMLPNGLFGHLYGGVEGHRNDNALLTDSGIMERLSHFAVPDDLDDDTPEELRTFQIFGDPAYGLGPHMISPFSGAGQRTDEEQAWNSRMSAVRIEVEHGFGIVQKLWPFLNAGWKMRLYASPVGRYYRVGVFLANCSNCLRPNQVSQYFSCPPPSLEDYLHRNM</sequence>
<gene>
    <name evidence="4" type="ORF">K435DRAFT_689545</name>
</gene>
<feature type="domain" description="DDE Tnp4" evidence="3">
    <location>
        <begin position="150"/>
        <end position="310"/>
    </location>
</feature>
<reference evidence="4 5" key="1">
    <citation type="journal article" date="2019" name="Nat. Ecol. Evol.">
        <title>Megaphylogeny resolves global patterns of mushroom evolution.</title>
        <authorList>
            <person name="Varga T."/>
            <person name="Krizsan K."/>
            <person name="Foldi C."/>
            <person name="Dima B."/>
            <person name="Sanchez-Garcia M."/>
            <person name="Sanchez-Ramirez S."/>
            <person name="Szollosi G.J."/>
            <person name="Szarkandi J.G."/>
            <person name="Papp V."/>
            <person name="Albert L."/>
            <person name="Andreopoulos W."/>
            <person name="Angelini C."/>
            <person name="Antonin V."/>
            <person name="Barry K.W."/>
            <person name="Bougher N.L."/>
            <person name="Buchanan P."/>
            <person name="Buyck B."/>
            <person name="Bense V."/>
            <person name="Catcheside P."/>
            <person name="Chovatia M."/>
            <person name="Cooper J."/>
            <person name="Damon W."/>
            <person name="Desjardin D."/>
            <person name="Finy P."/>
            <person name="Geml J."/>
            <person name="Haridas S."/>
            <person name="Hughes K."/>
            <person name="Justo A."/>
            <person name="Karasinski D."/>
            <person name="Kautmanova I."/>
            <person name="Kiss B."/>
            <person name="Kocsube S."/>
            <person name="Kotiranta H."/>
            <person name="LaButti K.M."/>
            <person name="Lechner B.E."/>
            <person name="Liimatainen K."/>
            <person name="Lipzen A."/>
            <person name="Lukacs Z."/>
            <person name="Mihaltcheva S."/>
            <person name="Morgado L.N."/>
            <person name="Niskanen T."/>
            <person name="Noordeloos M.E."/>
            <person name="Ohm R.A."/>
            <person name="Ortiz-Santana B."/>
            <person name="Ovrebo C."/>
            <person name="Racz N."/>
            <person name="Riley R."/>
            <person name="Savchenko A."/>
            <person name="Shiryaev A."/>
            <person name="Soop K."/>
            <person name="Spirin V."/>
            <person name="Szebenyi C."/>
            <person name="Tomsovsky M."/>
            <person name="Tulloss R.E."/>
            <person name="Uehling J."/>
            <person name="Grigoriev I.V."/>
            <person name="Vagvolgyi C."/>
            <person name="Papp T."/>
            <person name="Martin F.M."/>
            <person name="Miettinen O."/>
            <person name="Hibbett D.S."/>
            <person name="Nagy L.G."/>
        </authorList>
    </citation>
    <scope>NUCLEOTIDE SEQUENCE [LARGE SCALE GENOMIC DNA]</scope>
    <source>
        <strain evidence="4 5">CBS 962.96</strain>
    </source>
</reference>
<evidence type="ECO:0000313" key="5">
    <source>
        <dbReference type="Proteomes" id="UP000297245"/>
    </source>
</evidence>
<dbReference type="InterPro" id="IPR027806">
    <property type="entry name" value="HARBI1_dom"/>
</dbReference>
<dbReference type="GO" id="GO:0046872">
    <property type="term" value="F:metal ion binding"/>
    <property type="evidence" value="ECO:0007669"/>
    <property type="project" value="UniProtKB-KW"/>
</dbReference>
<comment type="cofactor">
    <cofactor evidence="1">
        <name>a divalent metal cation</name>
        <dbReference type="ChEBI" id="CHEBI:60240"/>
    </cofactor>
</comment>
<protein>
    <recommendedName>
        <fullName evidence="3">DDE Tnp4 domain-containing protein</fullName>
    </recommendedName>
</protein>
<dbReference type="Pfam" id="PF13359">
    <property type="entry name" value="DDE_Tnp_4"/>
    <property type="match status" value="1"/>
</dbReference>
<evidence type="ECO:0000259" key="3">
    <source>
        <dbReference type="Pfam" id="PF13359"/>
    </source>
</evidence>
<evidence type="ECO:0000256" key="1">
    <source>
        <dbReference type="ARBA" id="ARBA00001968"/>
    </source>
</evidence>
<dbReference type="AlphaFoldDB" id="A0A4S8L5V9"/>
<dbReference type="Proteomes" id="UP000297245">
    <property type="component" value="Unassembled WGS sequence"/>
</dbReference>
<name>A0A4S8L5V9_DENBC</name>
<keyword evidence="2" id="KW-0479">Metal-binding</keyword>
<accession>A0A4S8L5V9</accession>
<proteinExistence type="predicted"/>
<keyword evidence="5" id="KW-1185">Reference proteome</keyword>
<organism evidence="4 5">
    <name type="scientific">Dendrothele bispora (strain CBS 962.96)</name>
    <dbReference type="NCBI Taxonomy" id="1314807"/>
    <lineage>
        <taxon>Eukaryota</taxon>
        <taxon>Fungi</taxon>
        <taxon>Dikarya</taxon>
        <taxon>Basidiomycota</taxon>
        <taxon>Agaricomycotina</taxon>
        <taxon>Agaricomycetes</taxon>
        <taxon>Agaricomycetidae</taxon>
        <taxon>Agaricales</taxon>
        <taxon>Agaricales incertae sedis</taxon>
        <taxon>Dendrothele</taxon>
    </lineage>
</organism>
<evidence type="ECO:0000256" key="2">
    <source>
        <dbReference type="ARBA" id="ARBA00022723"/>
    </source>
</evidence>